<protein>
    <recommendedName>
        <fullName evidence="6">Octanoyl-[acyl-carrier-protein]:protein N-octanoyltransferase LIPT2, mitochondrial</fullName>
        <ecNumber evidence="6">2.3.1.181</ecNumber>
    </recommendedName>
</protein>
<dbReference type="UniPathway" id="UPA00538">
    <property type="reaction ID" value="UER00592"/>
</dbReference>
<dbReference type="PIRSF" id="PIRSF016262">
    <property type="entry name" value="LPLase"/>
    <property type="match status" value="1"/>
</dbReference>
<evidence type="ECO:0000256" key="8">
    <source>
        <dbReference type="PIRSR" id="PIRSR016262-2"/>
    </source>
</evidence>
<evidence type="ECO:0000256" key="6">
    <source>
        <dbReference type="PIRNR" id="PIRNR016262"/>
    </source>
</evidence>
<evidence type="ECO:0000256" key="3">
    <source>
        <dbReference type="ARBA" id="ARBA00007907"/>
    </source>
</evidence>
<dbReference type="PANTHER" id="PTHR10993">
    <property type="entry name" value="OCTANOYLTRANSFERASE"/>
    <property type="match status" value="1"/>
</dbReference>
<dbReference type="FunFam" id="3.30.930.10:FF:000035">
    <property type="entry name" value="Putative lipoyltransferase 2, mitochondrial"/>
    <property type="match status" value="1"/>
</dbReference>
<organism evidence="11">
    <name type="scientific">Xenopsylla cheopis</name>
    <name type="common">Oriental rat flea</name>
    <name type="synonym">Pulex cheopis</name>
    <dbReference type="NCBI Taxonomy" id="163159"/>
    <lineage>
        <taxon>Eukaryota</taxon>
        <taxon>Metazoa</taxon>
        <taxon>Ecdysozoa</taxon>
        <taxon>Arthropoda</taxon>
        <taxon>Hexapoda</taxon>
        <taxon>Insecta</taxon>
        <taxon>Pterygota</taxon>
        <taxon>Neoptera</taxon>
        <taxon>Endopterygota</taxon>
        <taxon>Siphonaptera</taxon>
        <taxon>Pulicidae</taxon>
        <taxon>Xenopsyllinae</taxon>
        <taxon>Xenopsylla</taxon>
    </lineage>
</organism>
<proteinExistence type="inferred from homology"/>
<dbReference type="PANTHER" id="PTHR10993:SF7">
    <property type="entry name" value="LIPOYLTRANSFERASE 2, MITOCHONDRIAL-RELATED"/>
    <property type="match status" value="1"/>
</dbReference>
<keyword evidence="4 6" id="KW-0808">Transferase</keyword>
<evidence type="ECO:0000313" key="11">
    <source>
        <dbReference type="EMBL" id="NOV46026.1"/>
    </source>
</evidence>
<dbReference type="PROSITE" id="PS51733">
    <property type="entry name" value="BPL_LPL_CATALYTIC"/>
    <property type="match status" value="1"/>
</dbReference>
<feature type="domain" description="BPL/LPL catalytic" evidence="10">
    <location>
        <begin position="27"/>
        <end position="207"/>
    </location>
</feature>
<evidence type="ECO:0000256" key="1">
    <source>
        <dbReference type="ARBA" id="ARBA00004173"/>
    </source>
</evidence>
<keyword evidence="6" id="KW-0496">Mitochondrion</keyword>
<dbReference type="NCBIfam" id="NF010925">
    <property type="entry name" value="PRK14345.1"/>
    <property type="match status" value="1"/>
</dbReference>
<evidence type="ECO:0000256" key="9">
    <source>
        <dbReference type="PIRSR" id="PIRSR016262-3"/>
    </source>
</evidence>
<dbReference type="GO" id="GO:0033819">
    <property type="term" value="F:lipoyl(octanoyl) transferase activity"/>
    <property type="evidence" value="ECO:0007669"/>
    <property type="project" value="UniProtKB-EC"/>
</dbReference>
<dbReference type="NCBIfam" id="TIGR00214">
    <property type="entry name" value="lipB"/>
    <property type="match status" value="1"/>
</dbReference>
<keyword evidence="5 6" id="KW-0012">Acyltransferase</keyword>
<feature type="binding site" evidence="8">
    <location>
        <begin position="150"/>
        <end position="152"/>
    </location>
    <ligand>
        <name>substrate</name>
    </ligand>
</feature>
<evidence type="ECO:0000256" key="4">
    <source>
        <dbReference type="ARBA" id="ARBA00022679"/>
    </source>
</evidence>
<dbReference type="EC" id="2.3.1.181" evidence="6"/>
<dbReference type="Gene3D" id="3.30.930.10">
    <property type="entry name" value="Bira Bifunctional Protein, Domain 2"/>
    <property type="match status" value="1"/>
</dbReference>
<feature type="binding site" evidence="8">
    <location>
        <begin position="71"/>
        <end position="78"/>
    </location>
    <ligand>
        <name>substrate</name>
    </ligand>
</feature>
<accession>A0A6M2DIZ5</accession>
<dbReference type="GO" id="GO:0009249">
    <property type="term" value="P:protein lipoylation"/>
    <property type="evidence" value="ECO:0007669"/>
    <property type="project" value="InterPro"/>
</dbReference>
<evidence type="ECO:0000259" key="10">
    <source>
        <dbReference type="PROSITE" id="PS51733"/>
    </source>
</evidence>
<feature type="active site" description="Acyl-thioester intermediate" evidence="7">
    <location>
        <position position="168"/>
    </location>
</feature>
<dbReference type="HAMAP" id="MF_00013">
    <property type="entry name" value="LipB"/>
    <property type="match status" value="1"/>
</dbReference>
<dbReference type="AlphaFoldDB" id="A0A6M2DIZ5"/>
<dbReference type="CDD" id="cd16444">
    <property type="entry name" value="LipB"/>
    <property type="match status" value="1"/>
</dbReference>
<dbReference type="SUPFAM" id="SSF55681">
    <property type="entry name" value="Class II aaRS and biotin synthetases"/>
    <property type="match status" value="1"/>
</dbReference>
<feature type="site" description="Lowers pKa of active site Cys" evidence="9">
    <location>
        <position position="134"/>
    </location>
</feature>
<evidence type="ECO:0000256" key="5">
    <source>
        <dbReference type="ARBA" id="ARBA00023315"/>
    </source>
</evidence>
<name>A0A6M2DIZ5_XENCH</name>
<sequence length="238" mass="26904">MSRVVRILRAGRMSYAKSLRLQRLVAASHLGTLILTEHPPVYTIGIRTNVYPEYEERRLKALGAEYHRTNRGGLVTFHGPGQLIAYPILDLKNFVPSVRWYVQSLEEVVIKMCLIYGVKAERCKDTGVWCGNDKICAIGVHASRYKTSHGLALNCDSDLSWFSHIVPCGLPGRGVTSLTRQLDHPITVDEVTPTFLKCFAQVFVCELKEMDKEDVNELLRASNEEIKTDEKINNKKSE</sequence>
<dbReference type="PROSITE" id="PS01313">
    <property type="entry name" value="LIPB"/>
    <property type="match status" value="1"/>
</dbReference>
<comment type="function">
    <text evidence="6">Catalyzes the transfer of endogenously produced octanoic acid from octanoyl-acyl-carrier-protein onto the lipoyl domains of lipoate-dependent enzymes. Lipoyl-ACP can also act as a substrate although octanoyl-ACP is likely to be the physiological substrate.</text>
</comment>
<evidence type="ECO:0000256" key="7">
    <source>
        <dbReference type="PIRSR" id="PIRSR016262-1"/>
    </source>
</evidence>
<dbReference type="Pfam" id="PF21948">
    <property type="entry name" value="LplA-B_cat"/>
    <property type="match status" value="1"/>
</dbReference>
<dbReference type="InterPro" id="IPR020605">
    <property type="entry name" value="Octanoyltransferase_CS"/>
</dbReference>
<reference evidence="11" key="1">
    <citation type="submission" date="2020-03" db="EMBL/GenBank/DDBJ databases">
        <title>Transcriptomic Profiling of the Digestive Tract of the Rat Flea, Xenopsylla cheopis, Following Blood Feeding and Infection with Yersinia pestis.</title>
        <authorList>
            <person name="Bland D.M."/>
            <person name="Martens C.A."/>
            <person name="Virtaneva K."/>
            <person name="Kanakabandi K."/>
            <person name="Long D."/>
            <person name="Rosenke R."/>
            <person name="Saturday G.A."/>
            <person name="Hoyt F.H."/>
            <person name="Bruno D.P."/>
            <person name="Ribeiro J.M.C."/>
            <person name="Hinnebusch J."/>
        </authorList>
    </citation>
    <scope>NUCLEOTIDE SEQUENCE</scope>
</reference>
<comment type="pathway">
    <text evidence="2 6">Protein modification; protein lipoylation via endogenous pathway; protein N(6)-(lipoyl)lysine from octanoyl-[acyl-carrier-protein]: step 1/2.</text>
</comment>
<feature type="binding site" evidence="8">
    <location>
        <begin position="137"/>
        <end position="139"/>
    </location>
    <ligand>
        <name>substrate</name>
    </ligand>
</feature>
<dbReference type="InterPro" id="IPR000544">
    <property type="entry name" value="Octanoyltransferase"/>
</dbReference>
<evidence type="ECO:0000256" key="2">
    <source>
        <dbReference type="ARBA" id="ARBA00004821"/>
    </source>
</evidence>
<comment type="subcellular location">
    <subcellularLocation>
        <location evidence="1 6">Mitochondrion</location>
    </subcellularLocation>
</comment>
<dbReference type="GO" id="GO:0005739">
    <property type="term" value="C:mitochondrion"/>
    <property type="evidence" value="ECO:0007669"/>
    <property type="project" value="UniProtKB-SubCell"/>
</dbReference>
<dbReference type="InterPro" id="IPR045864">
    <property type="entry name" value="aa-tRNA-synth_II/BPL/LPL"/>
</dbReference>
<comment type="catalytic activity">
    <reaction evidence="6">
        <text>octanoyl-[ACP] + L-lysyl-[protein] = N(6)-octanoyl-L-lysyl-[protein] + holo-[ACP] + H(+)</text>
        <dbReference type="Rhea" id="RHEA:17665"/>
        <dbReference type="Rhea" id="RHEA-COMP:9636"/>
        <dbReference type="Rhea" id="RHEA-COMP:9685"/>
        <dbReference type="Rhea" id="RHEA-COMP:9752"/>
        <dbReference type="Rhea" id="RHEA-COMP:9928"/>
        <dbReference type="ChEBI" id="CHEBI:15378"/>
        <dbReference type="ChEBI" id="CHEBI:29969"/>
        <dbReference type="ChEBI" id="CHEBI:64479"/>
        <dbReference type="ChEBI" id="CHEBI:78463"/>
        <dbReference type="ChEBI" id="CHEBI:78809"/>
        <dbReference type="EC" id="2.3.1.181"/>
    </reaction>
</comment>
<comment type="similarity">
    <text evidence="3 6">Belongs to the LipB family.</text>
</comment>
<dbReference type="EMBL" id="GIIL01002300">
    <property type="protein sequence ID" value="NOV46026.1"/>
    <property type="molecule type" value="Transcribed_RNA"/>
</dbReference>
<dbReference type="InterPro" id="IPR004143">
    <property type="entry name" value="BPL_LPL_catalytic"/>
</dbReference>